<dbReference type="HOGENOM" id="CLU_2115745_0_0_11"/>
<feature type="compositionally biased region" description="Pro residues" evidence="1">
    <location>
        <begin position="83"/>
        <end position="92"/>
    </location>
</feature>
<feature type="compositionally biased region" description="Polar residues" evidence="1">
    <location>
        <begin position="65"/>
        <end position="81"/>
    </location>
</feature>
<sequence length="114" mass="12129">MRARQEQRQPPGLTCQPARREPAGPQLEPQVPAGLGQTGPEQAVQRHPGHPQLQGPAGHPGPARPTSQLAGPTSQLAGTQFPTQPPVLPPLQVPTSSPQLLPTWLHPQLELTQP</sequence>
<dbReference type="Proteomes" id="UP000016481">
    <property type="component" value="Unassembled WGS sequence"/>
</dbReference>
<proteinExistence type="predicted"/>
<comment type="caution">
    <text evidence="2">The sequence shown here is derived from an EMBL/GenBank/DDBJ whole genome shotgun (WGS) entry which is preliminary data.</text>
</comment>
<dbReference type="EMBL" id="AWSC01000014">
    <property type="protein sequence ID" value="ERH17612.1"/>
    <property type="molecule type" value="Genomic_DNA"/>
</dbReference>
<gene>
    <name evidence="2" type="ORF">HMPREF1978_00452</name>
</gene>
<evidence type="ECO:0000313" key="3">
    <source>
        <dbReference type="Proteomes" id="UP000016481"/>
    </source>
</evidence>
<protein>
    <submittedName>
        <fullName evidence="2">Uncharacterized protein</fullName>
    </submittedName>
</protein>
<accession>U1RGJ0</accession>
<evidence type="ECO:0000256" key="1">
    <source>
        <dbReference type="SAM" id="MobiDB-lite"/>
    </source>
</evidence>
<dbReference type="AlphaFoldDB" id="U1RGJ0"/>
<feature type="compositionally biased region" description="Low complexity" evidence="1">
    <location>
        <begin position="93"/>
        <end position="102"/>
    </location>
</feature>
<reference evidence="2 3" key="1">
    <citation type="submission" date="2013-08" db="EMBL/GenBank/DDBJ databases">
        <authorList>
            <person name="Weinstock G."/>
            <person name="Sodergren E."/>
            <person name="Wylie T."/>
            <person name="Fulton L."/>
            <person name="Fulton R."/>
            <person name="Fronick C."/>
            <person name="O'Laughlin M."/>
            <person name="Godfrey J."/>
            <person name="Miner T."/>
            <person name="Herter B."/>
            <person name="Appelbaum E."/>
            <person name="Cordes M."/>
            <person name="Lek S."/>
            <person name="Wollam A."/>
            <person name="Pepin K.H."/>
            <person name="Palsikar V.B."/>
            <person name="Mitreva M."/>
            <person name="Wilson R.K."/>
        </authorList>
    </citation>
    <scope>NUCLEOTIDE SEQUENCE [LARGE SCALE GENOMIC DNA]</scope>
    <source>
        <strain evidence="2 3">F0530</strain>
    </source>
</reference>
<organism evidence="2 3">
    <name type="scientific">Actinomyces graevenitzii F0530</name>
    <dbReference type="NCBI Taxonomy" id="1321817"/>
    <lineage>
        <taxon>Bacteria</taxon>
        <taxon>Bacillati</taxon>
        <taxon>Actinomycetota</taxon>
        <taxon>Actinomycetes</taxon>
        <taxon>Actinomycetales</taxon>
        <taxon>Actinomycetaceae</taxon>
        <taxon>Actinomyces</taxon>
    </lineage>
</organism>
<name>U1RGJ0_9ACTO</name>
<feature type="region of interest" description="Disordered" evidence="1">
    <location>
        <begin position="1"/>
        <end position="114"/>
    </location>
</feature>
<evidence type="ECO:0000313" key="2">
    <source>
        <dbReference type="EMBL" id="ERH17612.1"/>
    </source>
</evidence>